<dbReference type="CDD" id="cd00082">
    <property type="entry name" value="HisKA"/>
    <property type="match status" value="1"/>
</dbReference>
<evidence type="ECO:0000256" key="8">
    <source>
        <dbReference type="ARBA" id="ARBA00022989"/>
    </source>
</evidence>
<evidence type="ECO:0000256" key="11">
    <source>
        <dbReference type="SAM" id="Phobius"/>
    </source>
</evidence>
<dbReference type="InterPro" id="IPR004358">
    <property type="entry name" value="Sig_transdc_His_kin-like_C"/>
</dbReference>
<dbReference type="PROSITE" id="PS50885">
    <property type="entry name" value="HAMP"/>
    <property type="match status" value="1"/>
</dbReference>
<dbReference type="EC" id="2.7.13.3" evidence="3"/>
<dbReference type="InterPro" id="IPR005467">
    <property type="entry name" value="His_kinase_dom"/>
</dbReference>
<evidence type="ECO:0000256" key="9">
    <source>
        <dbReference type="ARBA" id="ARBA00023012"/>
    </source>
</evidence>
<evidence type="ECO:0000256" key="4">
    <source>
        <dbReference type="ARBA" id="ARBA00022553"/>
    </source>
</evidence>
<dbReference type="SUPFAM" id="SSF55874">
    <property type="entry name" value="ATPase domain of HSP90 chaperone/DNA topoisomerase II/histidine kinase"/>
    <property type="match status" value="1"/>
</dbReference>
<organism evidence="14 15">
    <name type="scientific">Ornithinimicrobium pekingense</name>
    <dbReference type="NCBI Taxonomy" id="384677"/>
    <lineage>
        <taxon>Bacteria</taxon>
        <taxon>Bacillati</taxon>
        <taxon>Actinomycetota</taxon>
        <taxon>Actinomycetes</taxon>
        <taxon>Micrococcales</taxon>
        <taxon>Ornithinimicrobiaceae</taxon>
        <taxon>Ornithinimicrobium</taxon>
    </lineage>
</organism>
<dbReference type="PRINTS" id="PR00344">
    <property type="entry name" value="BCTRLSENSOR"/>
</dbReference>
<keyword evidence="5" id="KW-0808">Transferase</keyword>
<evidence type="ECO:0000313" key="15">
    <source>
        <dbReference type="Proteomes" id="UP000662111"/>
    </source>
</evidence>
<evidence type="ECO:0000256" key="7">
    <source>
        <dbReference type="ARBA" id="ARBA00022777"/>
    </source>
</evidence>
<accession>A0ABQ2FBS4</accession>
<dbReference type="SUPFAM" id="SSF158472">
    <property type="entry name" value="HAMP domain-like"/>
    <property type="match status" value="1"/>
</dbReference>
<proteinExistence type="predicted"/>
<feature type="transmembrane region" description="Helical" evidence="11">
    <location>
        <begin position="25"/>
        <end position="50"/>
    </location>
</feature>
<keyword evidence="4" id="KW-0597">Phosphoprotein</keyword>
<dbReference type="RefSeq" id="WP_156875794.1">
    <property type="nucleotide sequence ID" value="NZ_BMLB01000006.1"/>
</dbReference>
<comment type="catalytic activity">
    <reaction evidence="1">
        <text>ATP + protein L-histidine = ADP + protein N-phospho-L-histidine.</text>
        <dbReference type="EC" id="2.7.13.3"/>
    </reaction>
</comment>
<keyword evidence="7 14" id="KW-0418">Kinase</keyword>
<feature type="domain" description="Histidine kinase" evidence="12">
    <location>
        <begin position="274"/>
        <end position="499"/>
    </location>
</feature>
<dbReference type="Gene3D" id="6.10.340.10">
    <property type="match status" value="1"/>
</dbReference>
<dbReference type="Gene3D" id="3.30.565.10">
    <property type="entry name" value="Histidine kinase-like ATPase, C-terminal domain"/>
    <property type="match status" value="1"/>
</dbReference>
<reference evidence="15" key="1">
    <citation type="journal article" date="2019" name="Int. J. Syst. Evol. Microbiol.">
        <title>The Global Catalogue of Microorganisms (GCM) 10K type strain sequencing project: providing services to taxonomists for standard genome sequencing and annotation.</title>
        <authorList>
            <consortium name="The Broad Institute Genomics Platform"/>
            <consortium name="The Broad Institute Genome Sequencing Center for Infectious Disease"/>
            <person name="Wu L."/>
            <person name="Ma J."/>
        </authorList>
    </citation>
    <scope>NUCLEOTIDE SEQUENCE [LARGE SCALE GENOMIC DNA]</scope>
    <source>
        <strain evidence="15">CGMCC 1.5362</strain>
    </source>
</reference>
<gene>
    <name evidence="14" type="ORF">GCM10011509_29440</name>
</gene>
<dbReference type="SMART" id="SM00387">
    <property type="entry name" value="HATPase_c"/>
    <property type="match status" value="1"/>
</dbReference>
<evidence type="ECO:0000256" key="5">
    <source>
        <dbReference type="ARBA" id="ARBA00022679"/>
    </source>
</evidence>
<comment type="subcellular location">
    <subcellularLocation>
        <location evidence="2">Cell membrane</location>
    </subcellularLocation>
</comment>
<dbReference type="Pfam" id="PF02518">
    <property type="entry name" value="HATPase_c"/>
    <property type="match status" value="1"/>
</dbReference>
<dbReference type="PANTHER" id="PTHR45436">
    <property type="entry name" value="SENSOR HISTIDINE KINASE YKOH"/>
    <property type="match status" value="1"/>
</dbReference>
<evidence type="ECO:0000259" key="12">
    <source>
        <dbReference type="PROSITE" id="PS50109"/>
    </source>
</evidence>
<dbReference type="InterPro" id="IPR036890">
    <property type="entry name" value="HATPase_C_sf"/>
</dbReference>
<dbReference type="PANTHER" id="PTHR45436:SF5">
    <property type="entry name" value="SENSOR HISTIDINE KINASE TRCS"/>
    <property type="match status" value="1"/>
</dbReference>
<keyword evidence="9" id="KW-0902">Two-component regulatory system</keyword>
<dbReference type="EMBL" id="BMLB01000006">
    <property type="protein sequence ID" value="GGK79004.1"/>
    <property type="molecule type" value="Genomic_DNA"/>
</dbReference>
<feature type="domain" description="HAMP" evidence="13">
    <location>
        <begin position="213"/>
        <end position="266"/>
    </location>
</feature>
<comment type="caution">
    <text evidence="14">The sequence shown here is derived from an EMBL/GenBank/DDBJ whole genome shotgun (WGS) entry which is preliminary data.</text>
</comment>
<dbReference type="PROSITE" id="PS50109">
    <property type="entry name" value="HIS_KIN"/>
    <property type="match status" value="1"/>
</dbReference>
<evidence type="ECO:0000256" key="3">
    <source>
        <dbReference type="ARBA" id="ARBA00012438"/>
    </source>
</evidence>
<sequence>MSLTREDPAPAEARGPRTWSVRQRLLAMIVVVMTVGLTVTGLVSYGLGYISVSERVDRELEQEVDELRLLAQAGPAQDGQPYEDAERLLLAFLASSVAGEDEAMAGVVEGQTLALSGGERLFDIDHPDVRATVADLAVEPGQARTTDIRSQGTELRVLVADVQLPQEQRSAQLVVVQDVGRQLAEVRNRALTYVVLAVLVLGAVALLSHLLLGRLLRPLTELREATAMTSTDDLSRRVEVESADNDVAELAVRFNSMLDRIEAGVREQRQFLDDAAHELRTPLTIVRGNAELLRADDPADVESSRALILDEVDRMQRLVDDLLMLARSQRPDFYRPARTDVTELALEAMERITSLGHRTWRLHAEAEGVADLDRQRVLQAVVQLAANAVKFSDRGSVVELSTSWAASTSAEARRAVAAGAREAERYLVLGLRDEGIGIPADQVGRVFERFARADNVGPTEGSGLGLAIVRAIAEAHGGAVGVDSVEEEGSTFFLWLPDA</sequence>
<protein>
    <recommendedName>
        <fullName evidence="3">histidine kinase</fullName>
        <ecNumber evidence="3">2.7.13.3</ecNumber>
    </recommendedName>
</protein>
<evidence type="ECO:0000256" key="10">
    <source>
        <dbReference type="ARBA" id="ARBA00023136"/>
    </source>
</evidence>
<evidence type="ECO:0000259" key="13">
    <source>
        <dbReference type="PROSITE" id="PS50885"/>
    </source>
</evidence>
<evidence type="ECO:0000256" key="6">
    <source>
        <dbReference type="ARBA" id="ARBA00022692"/>
    </source>
</evidence>
<dbReference type="CDD" id="cd00075">
    <property type="entry name" value="HATPase"/>
    <property type="match status" value="1"/>
</dbReference>
<keyword evidence="10 11" id="KW-0472">Membrane</keyword>
<keyword evidence="8 11" id="KW-1133">Transmembrane helix</keyword>
<dbReference type="SMART" id="SM00388">
    <property type="entry name" value="HisKA"/>
    <property type="match status" value="1"/>
</dbReference>
<dbReference type="InterPro" id="IPR050428">
    <property type="entry name" value="TCS_sensor_his_kinase"/>
</dbReference>
<dbReference type="InterPro" id="IPR003594">
    <property type="entry name" value="HATPase_dom"/>
</dbReference>
<dbReference type="SMART" id="SM00304">
    <property type="entry name" value="HAMP"/>
    <property type="match status" value="1"/>
</dbReference>
<dbReference type="InterPro" id="IPR003660">
    <property type="entry name" value="HAMP_dom"/>
</dbReference>
<dbReference type="InterPro" id="IPR003661">
    <property type="entry name" value="HisK_dim/P_dom"/>
</dbReference>
<keyword evidence="6 11" id="KW-0812">Transmembrane</keyword>
<dbReference type="Proteomes" id="UP000662111">
    <property type="component" value="Unassembled WGS sequence"/>
</dbReference>
<dbReference type="Pfam" id="PF00512">
    <property type="entry name" value="HisKA"/>
    <property type="match status" value="1"/>
</dbReference>
<feature type="transmembrane region" description="Helical" evidence="11">
    <location>
        <begin position="190"/>
        <end position="212"/>
    </location>
</feature>
<evidence type="ECO:0000313" key="14">
    <source>
        <dbReference type="EMBL" id="GGK79004.1"/>
    </source>
</evidence>
<keyword evidence="15" id="KW-1185">Reference proteome</keyword>
<dbReference type="CDD" id="cd06225">
    <property type="entry name" value="HAMP"/>
    <property type="match status" value="1"/>
</dbReference>
<evidence type="ECO:0000256" key="2">
    <source>
        <dbReference type="ARBA" id="ARBA00004236"/>
    </source>
</evidence>
<dbReference type="Gene3D" id="1.10.287.130">
    <property type="match status" value="1"/>
</dbReference>
<dbReference type="Pfam" id="PF00672">
    <property type="entry name" value="HAMP"/>
    <property type="match status" value="1"/>
</dbReference>
<dbReference type="InterPro" id="IPR036097">
    <property type="entry name" value="HisK_dim/P_sf"/>
</dbReference>
<dbReference type="GO" id="GO:0016301">
    <property type="term" value="F:kinase activity"/>
    <property type="evidence" value="ECO:0007669"/>
    <property type="project" value="UniProtKB-KW"/>
</dbReference>
<dbReference type="SUPFAM" id="SSF47384">
    <property type="entry name" value="Homodimeric domain of signal transducing histidine kinase"/>
    <property type="match status" value="1"/>
</dbReference>
<name>A0ABQ2FBS4_9MICO</name>
<evidence type="ECO:0000256" key="1">
    <source>
        <dbReference type="ARBA" id="ARBA00000085"/>
    </source>
</evidence>